<dbReference type="CDD" id="cd00077">
    <property type="entry name" value="HDc"/>
    <property type="match status" value="1"/>
</dbReference>
<feature type="domain" description="HD-GYP" evidence="1">
    <location>
        <begin position="9"/>
        <end position="204"/>
    </location>
</feature>
<dbReference type="InterPro" id="IPR003607">
    <property type="entry name" value="HD/PDEase_dom"/>
</dbReference>
<protein>
    <submittedName>
        <fullName evidence="2">PAS domain S-box/diguanylate cyclase (GGDEF) domain-containing protein</fullName>
    </submittedName>
</protein>
<dbReference type="Proteomes" id="UP000238916">
    <property type="component" value="Unassembled WGS sequence"/>
</dbReference>
<dbReference type="PANTHER" id="PTHR43155">
    <property type="entry name" value="CYCLIC DI-GMP PHOSPHODIESTERASE PA4108-RELATED"/>
    <property type="match status" value="1"/>
</dbReference>
<sequence>MYKNKTLESEGIRLNTIRTLMATLHKKYLGSEQHSKRVSKLCQDLGRAIGLSEMEVCGVRTAGFFHDIGYVSIEEDILNKPGKLVAQEWDEIKRHAEIGYRILSSSHEMSEIADYVLAHHERWDGKGYPRGVQGKLIPIEARIVALASSYVAMTSERPYRSALQEEVALQEIIKNAGTQFDPRIVQAFVKHLNNLWQIRRGDGKLLDRSTIKS</sequence>
<gene>
    <name evidence="2" type="ORF">SBF1_6240001</name>
</gene>
<dbReference type="InterPro" id="IPR006675">
    <property type="entry name" value="HDIG_dom"/>
</dbReference>
<evidence type="ECO:0000313" key="3">
    <source>
        <dbReference type="Proteomes" id="UP000238916"/>
    </source>
</evidence>
<proteinExistence type="predicted"/>
<dbReference type="NCBIfam" id="TIGR00277">
    <property type="entry name" value="HDIG"/>
    <property type="match status" value="1"/>
</dbReference>
<dbReference type="SUPFAM" id="SSF109604">
    <property type="entry name" value="HD-domain/PDEase-like"/>
    <property type="match status" value="1"/>
</dbReference>
<name>A0A2U3LLZ9_9FIRM</name>
<dbReference type="PANTHER" id="PTHR43155:SF2">
    <property type="entry name" value="CYCLIC DI-GMP PHOSPHODIESTERASE PA4108"/>
    <property type="match status" value="1"/>
</dbReference>
<dbReference type="Pfam" id="PF13487">
    <property type="entry name" value="HD_5"/>
    <property type="match status" value="1"/>
</dbReference>
<dbReference type="Gene3D" id="1.10.3210.10">
    <property type="entry name" value="Hypothetical protein af1432"/>
    <property type="match status" value="1"/>
</dbReference>
<accession>A0A2U3LLZ9</accession>
<evidence type="ECO:0000313" key="2">
    <source>
        <dbReference type="EMBL" id="SPF52957.1"/>
    </source>
</evidence>
<dbReference type="AlphaFoldDB" id="A0A2U3LLZ9"/>
<dbReference type="InterPro" id="IPR037522">
    <property type="entry name" value="HD_GYP_dom"/>
</dbReference>
<dbReference type="SMART" id="SM00471">
    <property type="entry name" value="HDc"/>
    <property type="match status" value="1"/>
</dbReference>
<dbReference type="PROSITE" id="PS51832">
    <property type="entry name" value="HD_GYP"/>
    <property type="match status" value="1"/>
</dbReference>
<evidence type="ECO:0000259" key="1">
    <source>
        <dbReference type="PROSITE" id="PS51832"/>
    </source>
</evidence>
<reference evidence="3" key="1">
    <citation type="submission" date="2018-02" db="EMBL/GenBank/DDBJ databases">
        <authorList>
            <person name="Hausmann B."/>
        </authorList>
    </citation>
    <scope>NUCLEOTIDE SEQUENCE [LARGE SCALE GENOMIC DNA]</scope>
    <source>
        <strain evidence="3">Peat soil MAG SbF1</strain>
    </source>
</reference>
<organism evidence="2 3">
    <name type="scientific">Candidatus Desulfosporosinus infrequens</name>
    <dbReference type="NCBI Taxonomy" id="2043169"/>
    <lineage>
        <taxon>Bacteria</taxon>
        <taxon>Bacillati</taxon>
        <taxon>Bacillota</taxon>
        <taxon>Clostridia</taxon>
        <taxon>Eubacteriales</taxon>
        <taxon>Desulfitobacteriaceae</taxon>
        <taxon>Desulfosporosinus</taxon>
    </lineage>
</organism>
<dbReference type="EMBL" id="OMOF01000584">
    <property type="protein sequence ID" value="SPF52957.1"/>
    <property type="molecule type" value="Genomic_DNA"/>
</dbReference>